<dbReference type="EMBL" id="KZ613472">
    <property type="protein sequence ID" value="PMD24541.1"/>
    <property type="molecule type" value="Genomic_DNA"/>
</dbReference>
<sequence>MAALAFKRTPLMPWRDLDGGVQNLPLAVIKLIFTTIPSIATIVHFSPTWQFAALAAMKLSLSLTFGLISIFKTKWFLLLYLPGAIAGLAGVFSIAASDMSDSAMKLITGLFWGLAGMTSFIMIIVGITGRGGSDRGDRGRVLQAIIICIAAWGALYSDWVLVIVAQNGVAGYPYQALKWVKALWVSYYIGKRLTLFMT</sequence>
<feature type="transmembrane region" description="Helical" evidence="1">
    <location>
        <begin position="21"/>
        <end position="43"/>
    </location>
</feature>
<keyword evidence="1" id="KW-0812">Transmembrane</keyword>
<keyword evidence="1" id="KW-1133">Transmembrane helix</keyword>
<dbReference type="Proteomes" id="UP000235672">
    <property type="component" value="Unassembled WGS sequence"/>
</dbReference>
<organism evidence="2 3">
    <name type="scientific">Hyaloscypha hepaticicola</name>
    <dbReference type="NCBI Taxonomy" id="2082293"/>
    <lineage>
        <taxon>Eukaryota</taxon>
        <taxon>Fungi</taxon>
        <taxon>Dikarya</taxon>
        <taxon>Ascomycota</taxon>
        <taxon>Pezizomycotina</taxon>
        <taxon>Leotiomycetes</taxon>
        <taxon>Helotiales</taxon>
        <taxon>Hyaloscyphaceae</taxon>
        <taxon>Hyaloscypha</taxon>
    </lineage>
</organism>
<feature type="transmembrane region" description="Helical" evidence="1">
    <location>
        <begin position="75"/>
        <end position="97"/>
    </location>
</feature>
<evidence type="ECO:0000313" key="3">
    <source>
        <dbReference type="Proteomes" id="UP000235672"/>
    </source>
</evidence>
<evidence type="ECO:0000256" key="1">
    <source>
        <dbReference type="SAM" id="Phobius"/>
    </source>
</evidence>
<accession>A0A2J6QE42</accession>
<feature type="transmembrane region" description="Helical" evidence="1">
    <location>
        <begin position="109"/>
        <end position="129"/>
    </location>
</feature>
<keyword evidence="3" id="KW-1185">Reference proteome</keyword>
<proteinExistence type="predicted"/>
<evidence type="ECO:0000313" key="2">
    <source>
        <dbReference type="EMBL" id="PMD24541.1"/>
    </source>
</evidence>
<protein>
    <submittedName>
        <fullName evidence="2">Uncharacterized protein</fullName>
    </submittedName>
</protein>
<dbReference type="OrthoDB" id="4818914at2759"/>
<reference evidence="2 3" key="1">
    <citation type="submission" date="2016-05" db="EMBL/GenBank/DDBJ databases">
        <title>A degradative enzymes factory behind the ericoid mycorrhizal symbiosis.</title>
        <authorList>
            <consortium name="DOE Joint Genome Institute"/>
            <person name="Martino E."/>
            <person name="Morin E."/>
            <person name="Grelet G."/>
            <person name="Kuo A."/>
            <person name="Kohler A."/>
            <person name="Daghino S."/>
            <person name="Barry K."/>
            <person name="Choi C."/>
            <person name="Cichocki N."/>
            <person name="Clum A."/>
            <person name="Copeland A."/>
            <person name="Hainaut M."/>
            <person name="Haridas S."/>
            <person name="Labutti K."/>
            <person name="Lindquist E."/>
            <person name="Lipzen A."/>
            <person name="Khouja H.-R."/>
            <person name="Murat C."/>
            <person name="Ohm R."/>
            <person name="Olson A."/>
            <person name="Spatafora J."/>
            <person name="Veneault-Fourrey C."/>
            <person name="Henrissat B."/>
            <person name="Grigoriev I."/>
            <person name="Martin F."/>
            <person name="Perotto S."/>
        </authorList>
    </citation>
    <scope>NUCLEOTIDE SEQUENCE [LARGE SCALE GENOMIC DNA]</scope>
    <source>
        <strain evidence="2 3">UAMH 7357</strain>
    </source>
</reference>
<keyword evidence="1" id="KW-0472">Membrane</keyword>
<gene>
    <name evidence="2" type="ORF">NA56DRAFT_620819</name>
</gene>
<name>A0A2J6QE42_9HELO</name>
<dbReference type="AlphaFoldDB" id="A0A2J6QE42"/>
<feature type="transmembrane region" description="Helical" evidence="1">
    <location>
        <begin position="141"/>
        <end position="166"/>
    </location>
</feature>
<feature type="transmembrane region" description="Helical" evidence="1">
    <location>
        <begin position="49"/>
        <end position="68"/>
    </location>
</feature>